<accession>A0A7Z1SA61</accession>
<evidence type="ECO:0000313" key="3">
    <source>
        <dbReference type="Proteomes" id="UP000238153"/>
    </source>
</evidence>
<feature type="compositionally biased region" description="Basic and acidic residues" evidence="1">
    <location>
        <begin position="28"/>
        <end position="51"/>
    </location>
</feature>
<feature type="non-terminal residue" evidence="2">
    <location>
        <position position="155"/>
    </location>
</feature>
<reference evidence="2 3" key="1">
    <citation type="submission" date="2017-11" db="EMBL/GenBank/DDBJ databases">
        <authorList>
            <person name="Founou R.C."/>
            <person name="Founou L."/>
            <person name="Allam M."/>
            <person name="Ismail A."/>
            <person name="Essack S.Y."/>
        </authorList>
    </citation>
    <scope>NUCLEOTIDE SEQUENCE [LARGE SCALE GENOMIC DNA]</scope>
    <source>
        <strain evidence="2 3">G811N2B1</strain>
    </source>
</reference>
<evidence type="ECO:0000313" key="2">
    <source>
        <dbReference type="EMBL" id="PPJ70058.1"/>
    </source>
</evidence>
<dbReference type="EMBL" id="PGWX01000491">
    <property type="protein sequence ID" value="PPJ70058.1"/>
    <property type="molecule type" value="Genomic_DNA"/>
</dbReference>
<proteinExistence type="predicted"/>
<comment type="caution">
    <text evidence="2">The sequence shown here is derived from an EMBL/GenBank/DDBJ whole genome shotgun (WGS) entry which is preliminary data.</text>
</comment>
<gene>
    <name evidence="2" type="ORF">CV019_13075</name>
</gene>
<organism evidence="2 3">
    <name type="scientific">Staphylococcus haemolyticus</name>
    <dbReference type="NCBI Taxonomy" id="1283"/>
    <lineage>
        <taxon>Bacteria</taxon>
        <taxon>Bacillati</taxon>
        <taxon>Bacillota</taxon>
        <taxon>Bacilli</taxon>
        <taxon>Bacillales</taxon>
        <taxon>Staphylococcaceae</taxon>
        <taxon>Staphylococcus</taxon>
    </lineage>
</organism>
<feature type="region of interest" description="Disordered" evidence="1">
    <location>
        <begin position="28"/>
        <end position="135"/>
    </location>
</feature>
<feature type="non-terminal residue" evidence="2">
    <location>
        <position position="1"/>
    </location>
</feature>
<evidence type="ECO:0000256" key="1">
    <source>
        <dbReference type="SAM" id="MobiDB-lite"/>
    </source>
</evidence>
<sequence length="155" mass="16933">IGRGGVEYGRPVFETNFGRGIRIETFHDRADRKRAHGENDYHDRASGDQQRRPWAPASARDPGDDKTGQQRGAGQKDAGSRSDHPMRYDHQADECETEPQSDLAGVVPTGERPPEDGGCEGKGDEQQGGEMVSVGHEADHVARICRRPEIEAACG</sequence>
<feature type="compositionally biased region" description="Basic and acidic residues" evidence="1">
    <location>
        <begin position="112"/>
        <end position="125"/>
    </location>
</feature>
<dbReference type="AlphaFoldDB" id="A0A7Z1SA61"/>
<name>A0A7Z1SA61_STAHA</name>
<protein>
    <submittedName>
        <fullName evidence="2">Uncharacterized protein</fullName>
    </submittedName>
</protein>
<feature type="compositionally biased region" description="Basic and acidic residues" evidence="1">
    <location>
        <begin position="78"/>
        <end position="93"/>
    </location>
</feature>
<dbReference type="Proteomes" id="UP000238153">
    <property type="component" value="Unassembled WGS sequence"/>
</dbReference>